<dbReference type="AlphaFoldDB" id="A0A4Z2D9A1"/>
<keyword evidence="2" id="KW-1185">Reference proteome</keyword>
<protein>
    <submittedName>
        <fullName evidence="1">Uncharacterized protein</fullName>
    </submittedName>
</protein>
<organism evidence="1 2">
    <name type="scientific">Schistosoma japonicum</name>
    <name type="common">Blood fluke</name>
    <dbReference type="NCBI Taxonomy" id="6182"/>
    <lineage>
        <taxon>Eukaryota</taxon>
        <taxon>Metazoa</taxon>
        <taxon>Spiralia</taxon>
        <taxon>Lophotrochozoa</taxon>
        <taxon>Platyhelminthes</taxon>
        <taxon>Trematoda</taxon>
        <taxon>Digenea</taxon>
        <taxon>Strigeidida</taxon>
        <taxon>Schistosomatoidea</taxon>
        <taxon>Schistosomatidae</taxon>
        <taxon>Schistosoma</taxon>
    </lineage>
</organism>
<dbReference type="Proteomes" id="UP000311919">
    <property type="component" value="Unassembled WGS sequence"/>
</dbReference>
<comment type="caution">
    <text evidence="1">The sequence shown here is derived from an EMBL/GenBank/DDBJ whole genome shotgun (WGS) entry which is preliminary data.</text>
</comment>
<reference evidence="1 2" key="1">
    <citation type="submission" date="2019-03" db="EMBL/GenBank/DDBJ databases">
        <title>An improved genome assembly of the fluke Schistosoma japonicum.</title>
        <authorList>
            <person name="Hu W."/>
            <person name="Luo F."/>
            <person name="Yin M."/>
            <person name="Mo X."/>
            <person name="Sun C."/>
            <person name="Wu Q."/>
            <person name="Zhu B."/>
            <person name="Xiang M."/>
            <person name="Wang J."/>
            <person name="Wang Y."/>
            <person name="Zhang T."/>
            <person name="Xu B."/>
            <person name="Zheng H."/>
            <person name="Feng Z."/>
        </authorList>
    </citation>
    <scope>NUCLEOTIDE SEQUENCE [LARGE SCALE GENOMIC DNA]</scope>
    <source>
        <strain evidence="1">HuSjv2</strain>
        <tissue evidence="1">Worms</tissue>
    </source>
</reference>
<accession>A0A4Z2D9A1</accession>
<proteinExistence type="predicted"/>
<dbReference type="EMBL" id="SKCS01000200">
    <property type="protein sequence ID" value="TNN13081.1"/>
    <property type="molecule type" value="Genomic_DNA"/>
</dbReference>
<name>A0A4Z2D9A1_SCHJA</name>
<evidence type="ECO:0000313" key="1">
    <source>
        <dbReference type="EMBL" id="TNN13081.1"/>
    </source>
</evidence>
<sequence length="90" mass="10199">MRQAMRCTPLRCFTPTIDHDATHVMANALRAFVNKHGGVDQWPFYLGEADSNTPRKGSLHNLQVLRSTPTELSLDVSHHQHFTHISIHSI</sequence>
<gene>
    <name evidence="1" type="ORF">EWB00_003206</name>
</gene>
<evidence type="ECO:0000313" key="2">
    <source>
        <dbReference type="Proteomes" id="UP000311919"/>
    </source>
</evidence>